<dbReference type="GO" id="GO:0003964">
    <property type="term" value="F:RNA-directed DNA polymerase activity"/>
    <property type="evidence" value="ECO:0007669"/>
    <property type="project" value="UniProtKB-KW"/>
</dbReference>
<protein>
    <submittedName>
        <fullName evidence="3">Putative reverse transcriptase domain-containing protein</fullName>
    </submittedName>
</protein>
<organism evidence="3">
    <name type="scientific">Tanacetum cinerariifolium</name>
    <name type="common">Dalmatian daisy</name>
    <name type="synonym">Chrysanthemum cinerariifolium</name>
    <dbReference type="NCBI Taxonomy" id="118510"/>
    <lineage>
        <taxon>Eukaryota</taxon>
        <taxon>Viridiplantae</taxon>
        <taxon>Streptophyta</taxon>
        <taxon>Embryophyta</taxon>
        <taxon>Tracheophyta</taxon>
        <taxon>Spermatophyta</taxon>
        <taxon>Magnoliopsida</taxon>
        <taxon>eudicotyledons</taxon>
        <taxon>Gunneridae</taxon>
        <taxon>Pentapetalae</taxon>
        <taxon>asterids</taxon>
        <taxon>campanulids</taxon>
        <taxon>Asterales</taxon>
        <taxon>Asteraceae</taxon>
        <taxon>Asteroideae</taxon>
        <taxon>Anthemideae</taxon>
        <taxon>Anthemidinae</taxon>
        <taxon>Tanacetum</taxon>
    </lineage>
</organism>
<sequence>MHKGKKFVWNEERGKSFEELKQHLVSAPVLTLPSGSSKFQIYSDASKKGLGCVLMQHGKVIAYA</sequence>
<dbReference type="AlphaFoldDB" id="A0A699VI47"/>
<dbReference type="SUPFAM" id="SSF56672">
    <property type="entry name" value="DNA/RNA polymerases"/>
    <property type="match status" value="1"/>
</dbReference>
<dbReference type="Pfam" id="PF17919">
    <property type="entry name" value="RT_RNaseH_2"/>
    <property type="match status" value="1"/>
</dbReference>
<dbReference type="InterPro" id="IPR043128">
    <property type="entry name" value="Rev_trsase/Diguanyl_cyclase"/>
</dbReference>
<name>A0A699VI47_TANCI</name>
<gene>
    <name evidence="3" type="ORF">Tci_905095</name>
</gene>
<dbReference type="InterPro" id="IPR050951">
    <property type="entry name" value="Retrovirus_Pol_polyprotein"/>
</dbReference>
<dbReference type="EMBL" id="BKCJ011431786">
    <property type="protein sequence ID" value="GFD33126.1"/>
    <property type="molecule type" value="Genomic_DNA"/>
</dbReference>
<dbReference type="InterPro" id="IPR041577">
    <property type="entry name" value="RT_RNaseH_2"/>
</dbReference>
<dbReference type="PANTHER" id="PTHR37984:SF5">
    <property type="entry name" value="PROTEIN NYNRIN-LIKE"/>
    <property type="match status" value="1"/>
</dbReference>
<proteinExistence type="predicted"/>
<dbReference type="Gene3D" id="3.30.70.270">
    <property type="match status" value="1"/>
</dbReference>
<keyword evidence="3" id="KW-0548">Nucleotidyltransferase</keyword>
<keyword evidence="1" id="KW-0511">Multifunctional enzyme</keyword>
<feature type="non-terminal residue" evidence="3">
    <location>
        <position position="64"/>
    </location>
</feature>
<evidence type="ECO:0000313" key="3">
    <source>
        <dbReference type="EMBL" id="GFD33126.1"/>
    </source>
</evidence>
<evidence type="ECO:0000256" key="1">
    <source>
        <dbReference type="ARBA" id="ARBA00023268"/>
    </source>
</evidence>
<reference evidence="3" key="1">
    <citation type="journal article" date="2019" name="Sci. Rep.">
        <title>Draft genome of Tanacetum cinerariifolium, the natural source of mosquito coil.</title>
        <authorList>
            <person name="Yamashiro T."/>
            <person name="Shiraishi A."/>
            <person name="Satake H."/>
            <person name="Nakayama K."/>
        </authorList>
    </citation>
    <scope>NUCLEOTIDE SEQUENCE</scope>
</reference>
<keyword evidence="3" id="KW-0695">RNA-directed DNA polymerase</keyword>
<comment type="caution">
    <text evidence="3">The sequence shown here is derived from an EMBL/GenBank/DDBJ whole genome shotgun (WGS) entry which is preliminary data.</text>
</comment>
<evidence type="ECO:0000259" key="2">
    <source>
        <dbReference type="Pfam" id="PF17919"/>
    </source>
</evidence>
<accession>A0A699VI47</accession>
<keyword evidence="3" id="KW-0808">Transferase</keyword>
<dbReference type="PANTHER" id="PTHR37984">
    <property type="entry name" value="PROTEIN CBG26694"/>
    <property type="match status" value="1"/>
</dbReference>
<dbReference type="InterPro" id="IPR043502">
    <property type="entry name" value="DNA/RNA_pol_sf"/>
</dbReference>
<feature type="domain" description="Reverse transcriptase/retrotransposon-derived protein RNase H-like" evidence="2">
    <location>
        <begin position="9"/>
        <end position="63"/>
    </location>
</feature>